<dbReference type="Proteomes" id="UP001222325">
    <property type="component" value="Unassembled WGS sequence"/>
</dbReference>
<evidence type="ECO:0000313" key="2">
    <source>
        <dbReference type="Proteomes" id="UP001222325"/>
    </source>
</evidence>
<proteinExistence type="predicted"/>
<reference evidence="1" key="1">
    <citation type="submission" date="2023-03" db="EMBL/GenBank/DDBJ databases">
        <title>Massive genome expansion in bonnet fungi (Mycena s.s.) driven by repeated elements and novel gene families across ecological guilds.</title>
        <authorList>
            <consortium name="Lawrence Berkeley National Laboratory"/>
            <person name="Harder C.B."/>
            <person name="Miyauchi S."/>
            <person name="Viragh M."/>
            <person name="Kuo A."/>
            <person name="Thoen E."/>
            <person name="Andreopoulos B."/>
            <person name="Lu D."/>
            <person name="Skrede I."/>
            <person name="Drula E."/>
            <person name="Henrissat B."/>
            <person name="Morin E."/>
            <person name="Kohler A."/>
            <person name="Barry K."/>
            <person name="LaButti K."/>
            <person name="Morin E."/>
            <person name="Salamov A."/>
            <person name="Lipzen A."/>
            <person name="Mereny Z."/>
            <person name="Hegedus B."/>
            <person name="Baldrian P."/>
            <person name="Stursova M."/>
            <person name="Weitz H."/>
            <person name="Taylor A."/>
            <person name="Grigoriev I.V."/>
            <person name="Nagy L.G."/>
            <person name="Martin F."/>
            <person name="Kauserud H."/>
        </authorList>
    </citation>
    <scope>NUCLEOTIDE SEQUENCE</scope>
    <source>
        <strain evidence="1">CBHHK173m</strain>
    </source>
</reference>
<dbReference type="AlphaFoldDB" id="A0AAD6U2I7"/>
<sequence>LKNGGVVFDCKDEAMAKWVKQPEVAQHFVAALGGTCVYRPRRIELVAEMVPVETRVEDPGVWRVVENDSNITAGEIVGGRWIKAVQRRNDGQRVAHLRLEFATAEAANHAIDNGIFVQGRHIRVRKMDDEPRRCSRCQSYDGHLAHACKATSSVCARCASDHRTVDCLATEAEFSCGNCKVSGHAAASRECPVFLKEVEKKRTRNPTSGYRYLPTADPRTW</sequence>
<comment type="caution">
    <text evidence="1">The sequence shown here is derived from an EMBL/GenBank/DDBJ whole genome shotgun (WGS) entry which is preliminary data.</text>
</comment>
<name>A0AAD6U2I7_9AGAR</name>
<feature type="non-terminal residue" evidence="1">
    <location>
        <position position="221"/>
    </location>
</feature>
<accession>A0AAD6U2I7</accession>
<dbReference type="EMBL" id="JARJCN010000041">
    <property type="protein sequence ID" value="KAJ7083394.1"/>
    <property type="molecule type" value="Genomic_DNA"/>
</dbReference>
<keyword evidence="2" id="KW-1185">Reference proteome</keyword>
<evidence type="ECO:0000313" key="1">
    <source>
        <dbReference type="EMBL" id="KAJ7083394.1"/>
    </source>
</evidence>
<organism evidence="1 2">
    <name type="scientific">Mycena belliarum</name>
    <dbReference type="NCBI Taxonomy" id="1033014"/>
    <lineage>
        <taxon>Eukaryota</taxon>
        <taxon>Fungi</taxon>
        <taxon>Dikarya</taxon>
        <taxon>Basidiomycota</taxon>
        <taxon>Agaricomycotina</taxon>
        <taxon>Agaricomycetes</taxon>
        <taxon>Agaricomycetidae</taxon>
        <taxon>Agaricales</taxon>
        <taxon>Marasmiineae</taxon>
        <taxon>Mycenaceae</taxon>
        <taxon>Mycena</taxon>
    </lineage>
</organism>
<feature type="non-terminal residue" evidence="1">
    <location>
        <position position="1"/>
    </location>
</feature>
<gene>
    <name evidence="1" type="ORF">B0H15DRAFT_746481</name>
</gene>
<protein>
    <submittedName>
        <fullName evidence="1">Uncharacterized protein</fullName>
    </submittedName>
</protein>